<gene>
    <name evidence="1" type="ORF">NEOLEDRAFT_1133458</name>
</gene>
<keyword evidence="2" id="KW-1185">Reference proteome</keyword>
<organism evidence="1 2">
    <name type="scientific">Neolentinus lepideus HHB14362 ss-1</name>
    <dbReference type="NCBI Taxonomy" id="1314782"/>
    <lineage>
        <taxon>Eukaryota</taxon>
        <taxon>Fungi</taxon>
        <taxon>Dikarya</taxon>
        <taxon>Basidiomycota</taxon>
        <taxon>Agaricomycotina</taxon>
        <taxon>Agaricomycetes</taxon>
        <taxon>Gloeophyllales</taxon>
        <taxon>Gloeophyllaceae</taxon>
        <taxon>Neolentinus</taxon>
    </lineage>
</organism>
<proteinExistence type="predicted"/>
<sequence length="171" mass="18584">MPQRFSLRFSSVSSASLLGFLDVSSSFLNVHLGLPQRSIPSTSTFTSVYLDIPLGFLQGSRRSSQRLSWASSTSLPVSSTFSSVCLSAQFGLPQRSIRSASTFTSVFLNVHSSLPQRPPQHLPRSASMFLSCFFKSQFASACPPDCLNATPETSTLLVILLLRFHLNSASS</sequence>
<evidence type="ECO:0000313" key="2">
    <source>
        <dbReference type="Proteomes" id="UP000076761"/>
    </source>
</evidence>
<dbReference type="AlphaFoldDB" id="A0A165SQ28"/>
<protein>
    <submittedName>
        <fullName evidence="1">Uncharacterized protein</fullName>
    </submittedName>
</protein>
<accession>A0A165SQ28</accession>
<dbReference type="Proteomes" id="UP000076761">
    <property type="component" value="Unassembled WGS sequence"/>
</dbReference>
<evidence type="ECO:0000313" key="1">
    <source>
        <dbReference type="EMBL" id="KZT25494.1"/>
    </source>
</evidence>
<reference evidence="1 2" key="1">
    <citation type="journal article" date="2016" name="Mol. Biol. Evol.">
        <title>Comparative Genomics of Early-Diverging Mushroom-Forming Fungi Provides Insights into the Origins of Lignocellulose Decay Capabilities.</title>
        <authorList>
            <person name="Nagy L.G."/>
            <person name="Riley R."/>
            <person name="Tritt A."/>
            <person name="Adam C."/>
            <person name="Daum C."/>
            <person name="Floudas D."/>
            <person name="Sun H."/>
            <person name="Yadav J.S."/>
            <person name="Pangilinan J."/>
            <person name="Larsson K.H."/>
            <person name="Matsuura K."/>
            <person name="Barry K."/>
            <person name="Labutti K."/>
            <person name="Kuo R."/>
            <person name="Ohm R.A."/>
            <person name="Bhattacharya S.S."/>
            <person name="Shirouzu T."/>
            <person name="Yoshinaga Y."/>
            <person name="Martin F.M."/>
            <person name="Grigoriev I.V."/>
            <person name="Hibbett D.S."/>
        </authorList>
    </citation>
    <scope>NUCLEOTIDE SEQUENCE [LARGE SCALE GENOMIC DNA]</scope>
    <source>
        <strain evidence="1 2">HHB14362 ss-1</strain>
    </source>
</reference>
<dbReference type="InParanoid" id="A0A165SQ28"/>
<dbReference type="EMBL" id="KV425571">
    <property type="protein sequence ID" value="KZT25494.1"/>
    <property type="molecule type" value="Genomic_DNA"/>
</dbReference>
<name>A0A165SQ28_9AGAM</name>